<evidence type="ECO:0000256" key="20">
    <source>
        <dbReference type="ARBA" id="ARBA00034003"/>
    </source>
</evidence>
<keyword evidence="5" id="KW-0548">Nucleotidyltransferase</keyword>
<reference evidence="25 26" key="1">
    <citation type="submission" date="2017-02" db="EMBL/GenBank/DDBJ databases">
        <authorList>
            <person name="Peterson S.W."/>
        </authorList>
    </citation>
    <scope>NUCLEOTIDE SEQUENCE [LARGE SCALE GENOMIC DNA]</scope>
    <source>
        <strain evidence="25 26">B Mb 05.01</strain>
    </source>
</reference>
<dbReference type="PANTHER" id="PTHR42705">
    <property type="entry name" value="BIFUNCTIONAL NON-HOMOLOGOUS END JOINING PROTEIN LIGD"/>
    <property type="match status" value="1"/>
</dbReference>
<evidence type="ECO:0000256" key="15">
    <source>
        <dbReference type="ARBA" id="ARBA00023172"/>
    </source>
</evidence>
<evidence type="ECO:0000256" key="2">
    <source>
        <dbReference type="ARBA" id="ARBA00012727"/>
    </source>
</evidence>
<keyword evidence="6" id="KW-0540">Nuclease</keyword>
<dbReference type="Pfam" id="PF01068">
    <property type="entry name" value="DNA_ligase_A_M"/>
    <property type="match status" value="1"/>
</dbReference>
<evidence type="ECO:0000256" key="16">
    <source>
        <dbReference type="ARBA" id="ARBA00023204"/>
    </source>
</evidence>
<dbReference type="Gene3D" id="3.30.470.30">
    <property type="entry name" value="DNA ligase/mRNA capping enzyme"/>
    <property type="match status" value="1"/>
</dbReference>
<dbReference type="GO" id="GO:0004527">
    <property type="term" value="F:exonuclease activity"/>
    <property type="evidence" value="ECO:0007669"/>
    <property type="project" value="UniProtKB-KW"/>
</dbReference>
<dbReference type="GO" id="GO:0006310">
    <property type="term" value="P:DNA recombination"/>
    <property type="evidence" value="ECO:0007669"/>
    <property type="project" value="UniProtKB-KW"/>
</dbReference>
<dbReference type="GO" id="GO:0003887">
    <property type="term" value="F:DNA-directed DNA polymerase activity"/>
    <property type="evidence" value="ECO:0007669"/>
    <property type="project" value="UniProtKB-KW"/>
</dbReference>
<keyword evidence="8" id="KW-0547">Nucleotide-binding</keyword>
<dbReference type="InterPro" id="IPR033649">
    <property type="entry name" value="MtLigD_Pol-like"/>
</dbReference>
<dbReference type="InterPro" id="IPR012310">
    <property type="entry name" value="DNA_ligase_ATP-dep_cent"/>
</dbReference>
<name>A0A1R4JQZ3_9MICO</name>
<proteinExistence type="inferred from homology"/>
<dbReference type="Gene3D" id="3.30.1490.70">
    <property type="match status" value="1"/>
</dbReference>
<feature type="region of interest" description="Disordered" evidence="23">
    <location>
        <begin position="482"/>
        <end position="521"/>
    </location>
</feature>
<dbReference type="GO" id="GO:0006281">
    <property type="term" value="P:DNA repair"/>
    <property type="evidence" value="ECO:0007669"/>
    <property type="project" value="UniProtKB-KW"/>
</dbReference>
<evidence type="ECO:0000256" key="12">
    <source>
        <dbReference type="ARBA" id="ARBA00022840"/>
    </source>
</evidence>
<evidence type="ECO:0000256" key="5">
    <source>
        <dbReference type="ARBA" id="ARBA00022695"/>
    </source>
</evidence>
<dbReference type="NCBIfam" id="TIGR02777">
    <property type="entry name" value="LigD_PE_dom"/>
    <property type="match status" value="1"/>
</dbReference>
<keyword evidence="10" id="KW-0378">Hydrolase</keyword>
<dbReference type="CDD" id="cd07906">
    <property type="entry name" value="Adenylation_DNA_ligase_LigD_LigC"/>
    <property type="match status" value="1"/>
</dbReference>
<dbReference type="SUPFAM" id="SSF56091">
    <property type="entry name" value="DNA ligase/mRNA capping enzyme, catalytic domain"/>
    <property type="match status" value="1"/>
</dbReference>
<keyword evidence="13" id="KW-0239">DNA-directed DNA polymerase</keyword>
<keyword evidence="11" id="KW-0269">Exonuclease</keyword>
<feature type="domain" description="ATP-dependent DNA ligase family profile" evidence="24">
    <location>
        <begin position="628"/>
        <end position="751"/>
    </location>
</feature>
<sequence>MQQAARGGHYSGGMASAAGKTEQIVQIDGRRLRLTNLDKVVYPETGTTKGEIIAYWSQVAHVALPHLRGRPVTRKRWVDGVGPADAPRDGFFAKQLEQGAPGWVRRMPIEHSAESKDYPLADDVATLVWFAQLAALELHVPQWRFTHAGGRARPDRLVLDLDPGPGADLAQCAEVARIARGILTGMGLEPMPVTSGSKGIHLYARLPTADDGTGLQSSDDVSAVAKELARLIEADHPDLATHVMAKSVRDGRVFIDWSQNNGSKTTIAPYSLRGRARPWVAAPRTWDELEDPQLRQLDFGEVLERVDAGIDPLATLAPPAPALASYLAKRDATKTPEPMPRAAIAAASDHVRFVIQEHHASRLHYDLRIERDGVLISWAVPKGVPESADRNHLAVMTEPHPLEYLSFEGEIPRGEYGAGSMTIWDTGTVELEKWRDDEVIGVFTGQPGGRLGSARLALIRTAGDGEKSQWLLHRMQAGAPHSSGAECTAVGRSPASGPTSGVSAPRVSAAAEPTPSASNVSQQIKPMLAENGTAGLARALSDPAWAEIKWDGIRAVGTWRDGRLTLHARSGTDITARYPELTAAGVLDLPSSDAVVDGEIVTFDAEGRPSFARLQNRMHLTRAREIEREVVRTPIVYMLFDVMRLDGHDLTGVPLRQRRELLEQLADDLDAPVQVPPVFEDLDAALEVSGQFGLEGVVAKDPDSGYRPGIRSSSWLKLKHLHAQEVVIVGIRPGHGNRQDSIGSLLLAVPDADGQLWYVGRVGTGFTDRMLRDLTARLEPLRTDEPPLEGVPKADARDALWVRPEIVGEVEFANWSPGGILRHSRWRGLRPDKTPADVHRED</sequence>
<evidence type="ECO:0000256" key="22">
    <source>
        <dbReference type="ARBA" id="ARBA00049990"/>
    </source>
</evidence>
<evidence type="ECO:0000256" key="3">
    <source>
        <dbReference type="ARBA" id="ARBA00022598"/>
    </source>
</evidence>
<keyword evidence="15" id="KW-0233">DNA recombination</keyword>
<dbReference type="InterPro" id="IPR052171">
    <property type="entry name" value="NHEJ_LigD"/>
</dbReference>
<dbReference type="InterPro" id="IPR014144">
    <property type="entry name" value="LigD_PE_domain"/>
</dbReference>
<evidence type="ECO:0000256" key="4">
    <source>
        <dbReference type="ARBA" id="ARBA00022679"/>
    </source>
</evidence>
<dbReference type="InterPro" id="IPR012340">
    <property type="entry name" value="NA-bd_OB-fold"/>
</dbReference>
<dbReference type="GO" id="GO:0003910">
    <property type="term" value="F:DNA ligase (ATP) activity"/>
    <property type="evidence" value="ECO:0007669"/>
    <property type="project" value="UniProtKB-EC"/>
</dbReference>
<keyword evidence="18" id="KW-0511">Multifunctional enzyme</keyword>
<keyword evidence="26" id="KW-1185">Reference proteome</keyword>
<dbReference type="InterPro" id="IPR014146">
    <property type="entry name" value="LigD_ligase_dom"/>
</dbReference>
<evidence type="ECO:0000256" key="6">
    <source>
        <dbReference type="ARBA" id="ARBA00022722"/>
    </source>
</evidence>
<evidence type="ECO:0000256" key="17">
    <source>
        <dbReference type="ARBA" id="ARBA00023211"/>
    </source>
</evidence>
<dbReference type="NCBIfam" id="TIGR02779">
    <property type="entry name" value="NHEJ_ligase_lig"/>
    <property type="match status" value="1"/>
</dbReference>
<evidence type="ECO:0000256" key="11">
    <source>
        <dbReference type="ARBA" id="ARBA00022839"/>
    </source>
</evidence>
<dbReference type="AlphaFoldDB" id="A0A1R4JQZ3"/>
<evidence type="ECO:0000313" key="26">
    <source>
        <dbReference type="Proteomes" id="UP000196320"/>
    </source>
</evidence>
<evidence type="ECO:0000256" key="10">
    <source>
        <dbReference type="ARBA" id="ARBA00022801"/>
    </source>
</evidence>
<evidence type="ECO:0000256" key="18">
    <source>
        <dbReference type="ARBA" id="ARBA00023268"/>
    </source>
</evidence>
<gene>
    <name evidence="25" type="ORF">FM104_08475</name>
</gene>
<keyword evidence="7" id="KW-0479">Metal-binding</keyword>
<dbReference type="PANTHER" id="PTHR42705:SF2">
    <property type="entry name" value="BIFUNCTIONAL NON-HOMOLOGOUS END JOINING PROTEIN LIGD"/>
    <property type="match status" value="1"/>
</dbReference>
<evidence type="ECO:0000256" key="1">
    <source>
        <dbReference type="ARBA" id="ARBA00001936"/>
    </source>
</evidence>
<dbReference type="Pfam" id="PF04679">
    <property type="entry name" value="DNA_ligase_A_C"/>
    <property type="match status" value="1"/>
</dbReference>
<keyword evidence="4" id="KW-0808">Transferase</keyword>
<accession>A0A1R4JQZ3</accession>
<comment type="similarity">
    <text evidence="21">In the C-terminal section; belongs to the ATP-dependent DNA ligase family.</text>
</comment>
<dbReference type="Proteomes" id="UP000196320">
    <property type="component" value="Unassembled WGS sequence"/>
</dbReference>
<dbReference type="NCBIfam" id="TIGR02778">
    <property type="entry name" value="ligD_pol"/>
    <property type="match status" value="1"/>
</dbReference>
<evidence type="ECO:0000256" key="21">
    <source>
        <dbReference type="ARBA" id="ARBA00049981"/>
    </source>
</evidence>
<dbReference type="EMBL" id="FUKO01000020">
    <property type="protein sequence ID" value="SJN34490.1"/>
    <property type="molecule type" value="Genomic_DNA"/>
</dbReference>
<evidence type="ECO:0000256" key="13">
    <source>
        <dbReference type="ARBA" id="ARBA00022932"/>
    </source>
</evidence>
<dbReference type="PROSITE" id="PS50160">
    <property type="entry name" value="DNA_LIGASE_A3"/>
    <property type="match status" value="1"/>
</dbReference>
<keyword evidence="9" id="KW-0227">DNA damage</keyword>
<dbReference type="SUPFAM" id="SSF50249">
    <property type="entry name" value="Nucleic acid-binding proteins"/>
    <property type="match status" value="1"/>
</dbReference>
<dbReference type="CDD" id="cd07971">
    <property type="entry name" value="OBF_DNA_ligase_LigD"/>
    <property type="match status" value="1"/>
</dbReference>
<evidence type="ECO:0000256" key="7">
    <source>
        <dbReference type="ARBA" id="ARBA00022723"/>
    </source>
</evidence>
<keyword evidence="14" id="KW-0238">DNA-binding</keyword>
<dbReference type="EC" id="6.5.1.1" evidence="2"/>
<dbReference type="Pfam" id="PF21686">
    <property type="entry name" value="LigD_Prim-Pol"/>
    <property type="match status" value="1"/>
</dbReference>
<evidence type="ECO:0000313" key="25">
    <source>
        <dbReference type="EMBL" id="SJN34490.1"/>
    </source>
</evidence>
<comment type="cofactor">
    <cofactor evidence="1">
        <name>Mn(2+)</name>
        <dbReference type="ChEBI" id="CHEBI:29035"/>
    </cofactor>
</comment>
<dbReference type="InterPro" id="IPR014145">
    <property type="entry name" value="LigD_pol_dom"/>
</dbReference>
<dbReference type="GO" id="GO:0003677">
    <property type="term" value="F:DNA binding"/>
    <property type="evidence" value="ECO:0007669"/>
    <property type="project" value="UniProtKB-KW"/>
</dbReference>
<evidence type="ECO:0000259" key="24">
    <source>
        <dbReference type="PROSITE" id="PS50160"/>
    </source>
</evidence>
<dbReference type="InterPro" id="IPR012309">
    <property type="entry name" value="DNA_ligase_ATP-dep_C"/>
</dbReference>
<keyword evidence="12" id="KW-0067">ATP-binding</keyword>
<evidence type="ECO:0000256" key="19">
    <source>
        <dbReference type="ARBA" id="ARBA00029943"/>
    </source>
</evidence>
<organism evidence="25 26">
    <name type="scientific">Microbacterium esteraromaticum</name>
    <dbReference type="NCBI Taxonomy" id="57043"/>
    <lineage>
        <taxon>Bacteria</taxon>
        <taxon>Bacillati</taxon>
        <taxon>Actinomycetota</taxon>
        <taxon>Actinomycetes</taxon>
        <taxon>Micrococcales</taxon>
        <taxon>Microbacteriaceae</taxon>
        <taxon>Microbacterium</taxon>
    </lineage>
</organism>
<comment type="similarity">
    <text evidence="22">In the N-terminal section; belongs to the LigD polymerase family.</text>
</comment>
<dbReference type="GO" id="GO:0005524">
    <property type="term" value="F:ATP binding"/>
    <property type="evidence" value="ECO:0007669"/>
    <property type="project" value="UniProtKB-KW"/>
</dbReference>
<dbReference type="Gene3D" id="3.90.920.10">
    <property type="entry name" value="DNA primase, PRIM domain"/>
    <property type="match status" value="1"/>
</dbReference>
<keyword evidence="16" id="KW-0234">DNA repair</keyword>
<dbReference type="Pfam" id="PF13298">
    <property type="entry name" value="LigD_N"/>
    <property type="match status" value="1"/>
</dbReference>
<comment type="catalytic activity">
    <reaction evidence="20">
        <text>ATP + (deoxyribonucleotide)n-3'-hydroxyl + 5'-phospho-(deoxyribonucleotide)m = (deoxyribonucleotide)n+m + AMP + diphosphate.</text>
        <dbReference type="EC" id="6.5.1.1"/>
    </reaction>
</comment>
<dbReference type="Gene3D" id="2.40.50.140">
    <property type="entry name" value="Nucleic acid-binding proteins"/>
    <property type="match status" value="1"/>
</dbReference>
<evidence type="ECO:0000256" key="23">
    <source>
        <dbReference type="SAM" id="MobiDB-lite"/>
    </source>
</evidence>
<evidence type="ECO:0000256" key="9">
    <source>
        <dbReference type="ARBA" id="ARBA00022763"/>
    </source>
</evidence>
<dbReference type="NCBIfam" id="NF007210">
    <property type="entry name" value="PRK09632.1"/>
    <property type="match status" value="1"/>
</dbReference>
<dbReference type="GO" id="GO:0046872">
    <property type="term" value="F:metal ion binding"/>
    <property type="evidence" value="ECO:0007669"/>
    <property type="project" value="UniProtKB-KW"/>
</dbReference>
<dbReference type="CDD" id="cd04863">
    <property type="entry name" value="MtLigD_Pol_like"/>
    <property type="match status" value="1"/>
</dbReference>
<evidence type="ECO:0000256" key="8">
    <source>
        <dbReference type="ARBA" id="ARBA00022741"/>
    </source>
</evidence>
<keyword evidence="17" id="KW-0464">Manganese</keyword>
<evidence type="ECO:0000256" key="14">
    <source>
        <dbReference type="ARBA" id="ARBA00023125"/>
    </source>
</evidence>
<keyword evidence="3 25" id="KW-0436">Ligase</keyword>
<protein>
    <recommendedName>
        <fullName evidence="2">DNA ligase (ATP)</fullName>
        <ecNumber evidence="2">6.5.1.1</ecNumber>
    </recommendedName>
    <alternativeName>
        <fullName evidence="19">NHEJ DNA polymerase</fullName>
    </alternativeName>
</protein>